<dbReference type="Gene3D" id="3.40.50.2000">
    <property type="entry name" value="Glycogen Phosphorylase B"/>
    <property type="match status" value="2"/>
</dbReference>
<comment type="similarity">
    <text evidence="1 3">Belongs to the UDP-glycosyltransferase family.</text>
</comment>
<dbReference type="InterPro" id="IPR002213">
    <property type="entry name" value="UDP_glucos_trans"/>
</dbReference>
<dbReference type="PROSITE" id="PS00375">
    <property type="entry name" value="UDPGT"/>
    <property type="match status" value="1"/>
</dbReference>
<dbReference type="SMR" id="A0A896ARS6"/>
<reference evidence="5" key="1">
    <citation type="journal article" date="2020" name="Org. Chem. Front.">
        <title>Discovery and characterization of four glycosyltransferases involved in anthraquinone glycoside biosynthesis in Rubia yunnanensis.</title>
        <authorList>
            <person name="Yi S."/>
            <person name="Kuang T."/>
            <person name="Miao Y."/>
            <person name="Xu Y."/>
            <person name="Wang Z."/>
            <person name="Dong L.-B."/>
            <person name="Tan N."/>
        </authorList>
    </citation>
    <scope>NUCLEOTIDE SEQUENCE</scope>
    <source>
        <strain evidence="5">RyUGT11</strain>
        <tissue evidence="5">Root</tissue>
    </source>
</reference>
<dbReference type="AlphaFoldDB" id="A0A896ARS6"/>
<dbReference type="CDD" id="cd03784">
    <property type="entry name" value="GT1_Gtf-like"/>
    <property type="match status" value="1"/>
</dbReference>
<accession>A0A896ARS6</accession>
<dbReference type="InterPro" id="IPR050481">
    <property type="entry name" value="UDP-glycosyltransf_plant"/>
</dbReference>
<gene>
    <name evidence="5" type="primary">UGT71AS1</name>
</gene>
<evidence type="ECO:0000256" key="2">
    <source>
        <dbReference type="ARBA" id="ARBA00022679"/>
    </source>
</evidence>
<organism evidence="5">
    <name type="scientific">Rubia yunnanensis</name>
    <dbReference type="NCBI Taxonomy" id="1650721"/>
    <lineage>
        <taxon>Eukaryota</taxon>
        <taxon>Viridiplantae</taxon>
        <taxon>Streptophyta</taxon>
        <taxon>Embryophyta</taxon>
        <taxon>Tracheophyta</taxon>
        <taxon>Spermatophyta</taxon>
        <taxon>Magnoliopsida</taxon>
        <taxon>eudicotyledons</taxon>
        <taxon>Gunneridae</taxon>
        <taxon>Pentapetalae</taxon>
        <taxon>asterids</taxon>
        <taxon>lamiids</taxon>
        <taxon>Gentianales</taxon>
        <taxon>Rubiaceae</taxon>
        <taxon>Rubioideae</taxon>
        <taxon>Rubieae</taxon>
        <taxon>Rubia</taxon>
    </lineage>
</organism>
<evidence type="ECO:0000313" key="5">
    <source>
        <dbReference type="EMBL" id="QSB46671.1"/>
    </source>
</evidence>
<dbReference type="EMBL" id="MT075687">
    <property type="protein sequence ID" value="QSB46671.1"/>
    <property type="molecule type" value="mRNA"/>
</dbReference>
<dbReference type="PANTHER" id="PTHR48048:SF88">
    <property type="entry name" value="GLYCOSYLTRANSFERASE"/>
    <property type="match status" value="1"/>
</dbReference>
<evidence type="ECO:0000256" key="3">
    <source>
        <dbReference type="RuleBase" id="RU003718"/>
    </source>
</evidence>
<keyword evidence="3" id="KW-0328">Glycosyltransferase</keyword>
<protein>
    <recommendedName>
        <fullName evidence="4">Glycosyltransferase</fullName>
        <ecNumber evidence="4">2.4.1.-</ecNumber>
    </recommendedName>
</protein>
<sequence>MKKAELVVIPIPGVGHLTSTLEVSKLLTSRSDRLSVTVLVMKPPTDQKAVPESSDPRIRLIECRREEPPQDGNSTAVSPRLALFEFIDSHRAHMREILQEIRTSETADLAGIVIDMFCTSTIDLADEFGVPSYLYYTSGAAMLGLVFHLQSLRDDFGVDVTEFKDSNEELAVSTYMNPFPARVLPSGVFNKEGCDVFLNQGRRYRETKGLIINTFQELEFHAIQALLNDGKIPPVYPIGPILKLGNISDHNPESDMILKWLDLQPDSSVVFLCFGSMGTFSEEQVQQIAYALEKAGCRFLWSLRKAKTDFLELPEDYENLEEVLPEGFLQRTADVGRVIGWAPQVAILSHTAVGGFVSHCGWNSTLESIWCGVPLATWPLYAEQQTNSFLLVKDLGLAVEIKMDYRREFEIEPTEIVSADVIADGIKKLMDPGNGIREKMKEVKEKSKLALGEGGSSSAYLKSFLDNVIDSIP</sequence>
<dbReference type="SUPFAM" id="SSF53756">
    <property type="entry name" value="UDP-Glycosyltransferase/glycogen phosphorylase"/>
    <property type="match status" value="1"/>
</dbReference>
<dbReference type="InterPro" id="IPR035595">
    <property type="entry name" value="UDP_glycos_trans_CS"/>
</dbReference>
<dbReference type="EC" id="2.4.1.-" evidence="4"/>
<dbReference type="FunFam" id="3.40.50.2000:FF:000056">
    <property type="entry name" value="Glycosyltransferase"/>
    <property type="match status" value="1"/>
</dbReference>
<proteinExistence type="evidence at transcript level"/>
<dbReference type="Pfam" id="PF00201">
    <property type="entry name" value="UDPGT"/>
    <property type="match status" value="1"/>
</dbReference>
<dbReference type="PANTHER" id="PTHR48048">
    <property type="entry name" value="GLYCOSYLTRANSFERASE"/>
    <property type="match status" value="1"/>
</dbReference>
<evidence type="ECO:0000256" key="1">
    <source>
        <dbReference type="ARBA" id="ARBA00009995"/>
    </source>
</evidence>
<keyword evidence="2 3" id="KW-0808">Transferase</keyword>
<evidence type="ECO:0000256" key="4">
    <source>
        <dbReference type="RuleBase" id="RU362057"/>
    </source>
</evidence>
<name>A0A896ARS6_9GENT</name>
<dbReference type="GO" id="GO:0035251">
    <property type="term" value="F:UDP-glucosyltransferase activity"/>
    <property type="evidence" value="ECO:0007669"/>
    <property type="project" value="InterPro"/>
</dbReference>